<reference evidence="2" key="1">
    <citation type="journal article" date="2019" name="Int. J. Syst. Evol. Microbiol.">
        <title>The Global Catalogue of Microorganisms (GCM) 10K type strain sequencing project: providing services to taxonomists for standard genome sequencing and annotation.</title>
        <authorList>
            <consortium name="The Broad Institute Genomics Platform"/>
            <consortium name="The Broad Institute Genome Sequencing Center for Infectious Disease"/>
            <person name="Wu L."/>
            <person name="Ma J."/>
        </authorList>
    </citation>
    <scope>NUCLEOTIDE SEQUENCE [LARGE SCALE GENOMIC DNA]</scope>
    <source>
        <strain evidence="2">JCM 17924</strain>
    </source>
</reference>
<accession>A0ABP8JKJ9</accession>
<organism evidence="1 2">
    <name type="scientific">Hymenobacter koreensis</name>
    <dbReference type="NCBI Taxonomy" id="1084523"/>
    <lineage>
        <taxon>Bacteria</taxon>
        <taxon>Pseudomonadati</taxon>
        <taxon>Bacteroidota</taxon>
        <taxon>Cytophagia</taxon>
        <taxon>Cytophagales</taxon>
        <taxon>Hymenobacteraceae</taxon>
        <taxon>Hymenobacter</taxon>
    </lineage>
</organism>
<keyword evidence="2" id="KW-1185">Reference proteome</keyword>
<dbReference type="EMBL" id="BAABHA010000015">
    <property type="protein sequence ID" value="GAA4391877.1"/>
    <property type="molecule type" value="Genomic_DNA"/>
</dbReference>
<name>A0ABP8JKJ9_9BACT</name>
<dbReference type="Proteomes" id="UP001500454">
    <property type="component" value="Unassembled WGS sequence"/>
</dbReference>
<evidence type="ECO:0000313" key="1">
    <source>
        <dbReference type="EMBL" id="GAA4391877.1"/>
    </source>
</evidence>
<comment type="caution">
    <text evidence="1">The sequence shown here is derived from an EMBL/GenBank/DDBJ whole genome shotgun (WGS) entry which is preliminary data.</text>
</comment>
<gene>
    <name evidence="1" type="ORF">GCM10023186_41700</name>
</gene>
<evidence type="ECO:0000313" key="2">
    <source>
        <dbReference type="Proteomes" id="UP001500454"/>
    </source>
</evidence>
<proteinExistence type="predicted"/>
<dbReference type="RefSeq" id="WP_345227389.1">
    <property type="nucleotide sequence ID" value="NZ_BAABHA010000015.1"/>
</dbReference>
<protein>
    <submittedName>
        <fullName evidence="1">Uncharacterized protein</fullName>
    </submittedName>
</protein>
<sequence>MPTTRHSFLKIDTDTDVSALPPSVFQDALNVFVRTGYLTGATGNRPVDYALPADGTATCVGACWDAEAQAAYFLLHHSEGRHRAVRYLPATEAAQTLLEWDGLRLPAQNGRAQPCVTDGFLLYLDADGEVRNLPVARCLSGFYTPARLTAEPFGLYLLKVPPTAAPVATRIDVARPGQPNRVAGRSWQFATRYRYADGEHTVFSPLGPVNPATRSALEDARNTLRVALPDPPALVTEVQVLVRPDAEATWLVAATLRRPAGGAWPAAYDFTGVTTGEAVPDAEAARVFEALWPAEALTVARNRVWVGNLPRVGYATPDVPLTVAIETATATSTLDTLYQTVTPYRFTFTADDGEERFELRYRTRLFRRLAGAYPDPGSTYAEGSNTGGLFTPQLGAALTYTQAFVELSADELLEAAPGNERQITVLPDQPVAGAPASDAATDALPTFHERSRYAAGLQFYDAFGRPAAAGSRVEFDVPVPSGGPRVQNLRWTLPAGPATALVPAWARFYRLLLSPSLTHRTFERVLATPKQYRGETTAAPPGPDLRPIRENGLAFVQAVWFDLSGLAQTNRGYTFSPDSGDRLTLLNSGVDVPILYQRGNFVAISPRFLDILAQFPTNDAVPVEIYTPGLATAGPDLYTAGPVHAVLHDTDAQGNPRRSLSVASGVLTGDAYLVPAEGNQPGRESTTPGTVPSPVWLNAARGRIAAVLAPDQQVSRLPTALAFSGPRAAGTQTNGLSAWEPLNVDDQRIPREIGPLTALAVADDTQAQGSVMLVLASYGCASLGLGVSQARQTSGGNLLVEVDRVIGYVNVLSGGYGCQHPQTVSTDGKGRVFFFDGRRNEWCRYAQNGVTPLGQIAKFRTALDAVAPSRLTGAAYDPLREEAWLLTGDNCLVWSERRETYAGTRSNPAEAAVGLPGFGLLSFQGGQPWLHDAQAPYGSHFGAYVTPRVTLTSAEAPRLAKEWRTVAVEGEAAWTPINALADTLRQTRLATEDLTFLDGVWQAPWKRDETSPGYASRLLARHYGRLLVGRTLRVLLEPPVGAEDARLTAVSLSWLPRAGQAEAL</sequence>